<sequence length="442" mass="47688">MIRGVASAPHKMLLRRNSAPLIRSSLAATLVVQGRHSSSTSTGFVGMLDNWWFGGAATSAAPVASSTSAQNYVAWFDDAFETVQGALGVEAWMLLMMFGGAVRLCTLYFSLYGERAAVRMQCALPSLVPAHNQFQRIYYNENSSSLEVQQAATVLKALRKQTYKAHNTSNMRTLAGLIASPIVLQGFYSVSKMCESFDSDVGTSSFMWCAALGMPDPLMILPVVSCGLTLLNLELTLLSRGDLKKGIMGNLIWAGRMLCVCAIPAAAQFRSGVLLYWIGMSTVGLLQPLLVRSTSFRRWFGIPDQPPAAPTAAPTEADLFQTRLILQAPYFSHLFETDIGNGASSAVPQNKTRGGLPESPAPSYSPRRKDTTAPPTSMKSSGGRRLSEEMSSVESQSFHNDTPVSNKKDGAAFASSGWRSTAREPLSTDDLLPSNFRGKGGQ</sequence>
<feature type="transmembrane region" description="Helical" evidence="6">
    <location>
        <begin position="169"/>
        <end position="188"/>
    </location>
</feature>
<reference evidence="8" key="1">
    <citation type="submission" date="2015-09" db="EMBL/GenBank/DDBJ databases">
        <authorList>
            <consortium name="Pathogen Informatics"/>
        </authorList>
    </citation>
    <scope>NUCLEOTIDE SEQUENCE [LARGE SCALE GENOMIC DNA]</scope>
    <source>
        <strain evidence="8">Lake Konstanz</strain>
    </source>
</reference>
<dbReference type="InterPro" id="IPR001708">
    <property type="entry name" value="YidC/ALB3/OXA1/COX18"/>
</dbReference>
<evidence type="ECO:0000256" key="5">
    <source>
        <dbReference type="SAM" id="MobiDB-lite"/>
    </source>
</evidence>
<dbReference type="VEuPathDB" id="TriTrypDB:BSAL_38750"/>
<keyword evidence="2 6" id="KW-0812">Transmembrane</keyword>
<evidence type="ECO:0000256" key="2">
    <source>
        <dbReference type="ARBA" id="ARBA00022692"/>
    </source>
</evidence>
<comment type="subcellular location">
    <subcellularLocation>
        <location evidence="1">Membrane</location>
        <topology evidence="1">Multi-pass membrane protein</topology>
    </subcellularLocation>
</comment>
<evidence type="ECO:0000256" key="4">
    <source>
        <dbReference type="ARBA" id="ARBA00023136"/>
    </source>
</evidence>
<protein>
    <submittedName>
        <fullName evidence="7">Membrane-associated protein, putative</fullName>
    </submittedName>
</protein>
<feature type="transmembrane region" description="Helical" evidence="6">
    <location>
        <begin position="218"/>
        <end position="238"/>
    </location>
</feature>
<dbReference type="Proteomes" id="UP000051952">
    <property type="component" value="Unassembled WGS sequence"/>
</dbReference>
<feature type="transmembrane region" description="Helical" evidence="6">
    <location>
        <begin position="91"/>
        <end position="111"/>
    </location>
</feature>
<dbReference type="GO" id="GO:0005743">
    <property type="term" value="C:mitochondrial inner membrane"/>
    <property type="evidence" value="ECO:0007669"/>
    <property type="project" value="TreeGrafter"/>
</dbReference>
<evidence type="ECO:0000256" key="1">
    <source>
        <dbReference type="ARBA" id="ARBA00004141"/>
    </source>
</evidence>
<dbReference type="EMBL" id="CYKH01002074">
    <property type="protein sequence ID" value="CUG92665.1"/>
    <property type="molecule type" value="Genomic_DNA"/>
</dbReference>
<keyword evidence="8" id="KW-1185">Reference proteome</keyword>
<evidence type="ECO:0000313" key="7">
    <source>
        <dbReference type="EMBL" id="CUG92665.1"/>
    </source>
</evidence>
<feature type="region of interest" description="Disordered" evidence="5">
    <location>
        <begin position="342"/>
        <end position="442"/>
    </location>
</feature>
<dbReference type="PANTHER" id="PTHR12428:SF65">
    <property type="entry name" value="CYTOCHROME C OXIDASE ASSEMBLY PROTEIN COX18, MITOCHONDRIAL"/>
    <property type="match status" value="1"/>
</dbReference>
<evidence type="ECO:0000256" key="6">
    <source>
        <dbReference type="SAM" id="Phobius"/>
    </source>
</evidence>
<dbReference type="GO" id="GO:0032977">
    <property type="term" value="F:membrane insertase activity"/>
    <property type="evidence" value="ECO:0007669"/>
    <property type="project" value="InterPro"/>
</dbReference>
<proteinExistence type="predicted"/>
<feature type="transmembrane region" description="Helical" evidence="6">
    <location>
        <begin position="273"/>
        <end position="291"/>
    </location>
</feature>
<gene>
    <name evidence="7" type="ORF">BSAL_38750</name>
</gene>
<keyword evidence="3 6" id="KW-1133">Transmembrane helix</keyword>
<dbReference type="OrthoDB" id="2148490at2759"/>
<feature type="compositionally biased region" description="Polar residues" evidence="5">
    <location>
        <begin position="342"/>
        <end position="352"/>
    </location>
</feature>
<dbReference type="GO" id="GO:0032979">
    <property type="term" value="P:protein insertion into mitochondrial inner membrane from matrix"/>
    <property type="evidence" value="ECO:0007669"/>
    <property type="project" value="TreeGrafter"/>
</dbReference>
<name>A0A0S4JMC8_BODSA</name>
<dbReference type="PANTHER" id="PTHR12428">
    <property type="entry name" value="OXA1"/>
    <property type="match status" value="1"/>
</dbReference>
<organism evidence="7 8">
    <name type="scientific">Bodo saltans</name>
    <name type="common">Flagellated protozoan</name>
    <dbReference type="NCBI Taxonomy" id="75058"/>
    <lineage>
        <taxon>Eukaryota</taxon>
        <taxon>Discoba</taxon>
        <taxon>Euglenozoa</taxon>
        <taxon>Kinetoplastea</taxon>
        <taxon>Metakinetoplastina</taxon>
        <taxon>Eubodonida</taxon>
        <taxon>Bodonidae</taxon>
        <taxon>Bodo</taxon>
    </lineage>
</organism>
<accession>A0A0S4JMC8</accession>
<feature type="transmembrane region" description="Helical" evidence="6">
    <location>
        <begin position="250"/>
        <end position="267"/>
    </location>
</feature>
<evidence type="ECO:0000256" key="3">
    <source>
        <dbReference type="ARBA" id="ARBA00022989"/>
    </source>
</evidence>
<dbReference type="AlphaFoldDB" id="A0A0S4JMC8"/>
<feature type="compositionally biased region" description="Polar residues" evidence="5">
    <location>
        <begin position="389"/>
        <end position="405"/>
    </location>
</feature>
<evidence type="ECO:0000313" key="8">
    <source>
        <dbReference type="Proteomes" id="UP000051952"/>
    </source>
</evidence>
<keyword evidence="4 6" id="KW-0472">Membrane</keyword>